<dbReference type="SUPFAM" id="SSF51735">
    <property type="entry name" value="NAD(P)-binding Rossmann-fold domains"/>
    <property type="match status" value="1"/>
</dbReference>
<organism evidence="2 3">
    <name type="scientific">Orchesella cincta</name>
    <name type="common">Springtail</name>
    <name type="synonym">Podura cincta</name>
    <dbReference type="NCBI Taxonomy" id="48709"/>
    <lineage>
        <taxon>Eukaryota</taxon>
        <taxon>Metazoa</taxon>
        <taxon>Ecdysozoa</taxon>
        <taxon>Arthropoda</taxon>
        <taxon>Hexapoda</taxon>
        <taxon>Collembola</taxon>
        <taxon>Entomobryomorpha</taxon>
        <taxon>Entomobryoidea</taxon>
        <taxon>Orchesellidae</taxon>
        <taxon>Orchesellinae</taxon>
        <taxon>Orchesella</taxon>
    </lineage>
</organism>
<dbReference type="PANTHER" id="PTHR43658:SF8">
    <property type="entry name" value="17-BETA-HYDROXYSTEROID DEHYDROGENASE 14-RELATED"/>
    <property type="match status" value="1"/>
</dbReference>
<evidence type="ECO:0000313" key="3">
    <source>
        <dbReference type="Proteomes" id="UP000094527"/>
    </source>
</evidence>
<dbReference type="PRINTS" id="PR00081">
    <property type="entry name" value="GDHRDH"/>
</dbReference>
<dbReference type="GO" id="GO:0005739">
    <property type="term" value="C:mitochondrion"/>
    <property type="evidence" value="ECO:0007669"/>
    <property type="project" value="TreeGrafter"/>
</dbReference>
<comment type="caution">
    <text evidence="2">The sequence shown here is derived from an EMBL/GenBank/DDBJ whole genome shotgun (WGS) entry which is preliminary data.</text>
</comment>
<proteinExistence type="predicted"/>
<keyword evidence="3" id="KW-1185">Reference proteome</keyword>
<dbReference type="Pfam" id="PF13561">
    <property type="entry name" value="adh_short_C2"/>
    <property type="match status" value="1"/>
</dbReference>
<dbReference type="InterPro" id="IPR036291">
    <property type="entry name" value="NAD(P)-bd_dom_sf"/>
</dbReference>
<accession>A0A1D2NJN5</accession>
<dbReference type="GO" id="GO:0006635">
    <property type="term" value="P:fatty acid beta-oxidation"/>
    <property type="evidence" value="ECO:0007669"/>
    <property type="project" value="TreeGrafter"/>
</dbReference>
<dbReference type="PANTHER" id="PTHR43658">
    <property type="entry name" value="SHORT-CHAIN DEHYDROGENASE/REDUCTASE"/>
    <property type="match status" value="1"/>
</dbReference>
<dbReference type="AlphaFoldDB" id="A0A1D2NJN5"/>
<dbReference type="EMBL" id="LJIJ01000022">
    <property type="protein sequence ID" value="ODN05464.1"/>
    <property type="molecule type" value="Genomic_DNA"/>
</dbReference>
<dbReference type="OMA" id="GKAMTKY"/>
<keyword evidence="1" id="KW-0560">Oxidoreductase</keyword>
<gene>
    <name evidence="2" type="ORF">Ocin01_01196</name>
</gene>
<dbReference type="Proteomes" id="UP000094527">
    <property type="component" value="Unassembled WGS sequence"/>
</dbReference>
<name>A0A1D2NJN5_ORCCI</name>
<sequence>MSDTKPHAKHFPIKKTPMLPKGTFSGRTALVTGGGTGLGKGMALMLGTLGASVAIMGRRQNVLEKTAAELASQSGSKILACSGDVRDPSAVKAAVDKIEKELGLPTLIVNNAAGNFISPTERLSPNAVKTIIDIVLGGTVNITMDIAKRLIAAQKSASFLSITTTYCYRGSGFVVPSASAKAGVENMMRSLASEWGRYGIRLNCLSPGPIWAEDSGAWGRLDPTGKFKKLALDKLPIGRCGDPHEIANLATYILSDYASFMTGETVLLDGGELCYGAGEFNFLTHVTNEQWDQMEKMIRDTNKKSKK</sequence>
<dbReference type="STRING" id="48709.A0A1D2NJN5"/>
<dbReference type="Gene3D" id="3.40.50.720">
    <property type="entry name" value="NAD(P)-binding Rossmann-like Domain"/>
    <property type="match status" value="1"/>
</dbReference>
<evidence type="ECO:0000256" key="1">
    <source>
        <dbReference type="ARBA" id="ARBA00023002"/>
    </source>
</evidence>
<dbReference type="InterPro" id="IPR002347">
    <property type="entry name" value="SDR_fam"/>
</dbReference>
<protein>
    <submittedName>
        <fullName evidence="2">2,4-dienoyl-CoA reductase, mitochondrial</fullName>
    </submittedName>
</protein>
<evidence type="ECO:0000313" key="2">
    <source>
        <dbReference type="EMBL" id="ODN05464.1"/>
    </source>
</evidence>
<reference evidence="2 3" key="1">
    <citation type="journal article" date="2016" name="Genome Biol. Evol.">
        <title>Gene Family Evolution Reflects Adaptation to Soil Environmental Stressors in the Genome of the Collembolan Orchesella cincta.</title>
        <authorList>
            <person name="Faddeeva-Vakhrusheva A."/>
            <person name="Derks M.F."/>
            <person name="Anvar S.Y."/>
            <person name="Agamennone V."/>
            <person name="Suring W."/>
            <person name="Smit S."/>
            <person name="van Straalen N.M."/>
            <person name="Roelofs D."/>
        </authorList>
    </citation>
    <scope>NUCLEOTIDE SEQUENCE [LARGE SCALE GENOMIC DNA]</scope>
    <source>
        <tissue evidence="2">Mixed pool</tissue>
    </source>
</reference>
<dbReference type="OrthoDB" id="1888931at2759"/>
<dbReference type="CDD" id="cd05369">
    <property type="entry name" value="TER_DECR_SDR_a"/>
    <property type="match status" value="1"/>
</dbReference>
<dbReference type="GO" id="GO:0008670">
    <property type="term" value="F:2,4-dienoyl-CoA reductase (NADPH) activity"/>
    <property type="evidence" value="ECO:0007669"/>
    <property type="project" value="TreeGrafter"/>
</dbReference>